<dbReference type="EMBL" id="JBHLTR010000045">
    <property type="protein sequence ID" value="MFC0560859.1"/>
    <property type="molecule type" value="Genomic_DNA"/>
</dbReference>
<organism evidence="2 3">
    <name type="scientific">Halalkalibacter alkalisediminis</name>
    <dbReference type="NCBI Taxonomy" id="935616"/>
    <lineage>
        <taxon>Bacteria</taxon>
        <taxon>Bacillati</taxon>
        <taxon>Bacillota</taxon>
        <taxon>Bacilli</taxon>
        <taxon>Bacillales</taxon>
        <taxon>Bacillaceae</taxon>
        <taxon>Halalkalibacter</taxon>
    </lineage>
</organism>
<comment type="caution">
    <text evidence="2">The sequence shown here is derived from an EMBL/GenBank/DDBJ whole genome shotgun (WGS) entry which is preliminary data.</text>
</comment>
<gene>
    <name evidence="2" type="ORF">ACFFH4_18005</name>
</gene>
<name>A0ABV6NJJ3_9BACI</name>
<protein>
    <submittedName>
        <fullName evidence="2">DUF3854 domain-containing protein</fullName>
    </submittedName>
</protein>
<dbReference type="Proteomes" id="UP001589833">
    <property type="component" value="Unassembled WGS sequence"/>
</dbReference>
<keyword evidence="3" id="KW-1185">Reference proteome</keyword>
<dbReference type="Pfam" id="PF12965">
    <property type="entry name" value="DUF3854"/>
    <property type="match status" value="1"/>
</dbReference>
<evidence type="ECO:0000313" key="2">
    <source>
        <dbReference type="EMBL" id="MFC0560859.1"/>
    </source>
</evidence>
<reference evidence="2 3" key="1">
    <citation type="submission" date="2024-09" db="EMBL/GenBank/DDBJ databases">
        <authorList>
            <person name="Sun Q."/>
            <person name="Mori K."/>
        </authorList>
    </citation>
    <scope>NUCLEOTIDE SEQUENCE [LARGE SCALE GENOMIC DNA]</scope>
    <source>
        <strain evidence="2 3">NCAIM B.02301</strain>
    </source>
</reference>
<feature type="domain" description="DUF3854" evidence="1">
    <location>
        <begin position="84"/>
        <end position="163"/>
    </location>
</feature>
<accession>A0ABV6NJJ3</accession>
<sequence>MADIKPSTGQRYFWLSSANREGGTGAGNPAPVHVSVPYEELKQWKTGTKRSARTVWLGEGPLKNDIALDKIVELYDPEELENIGTTIIGLPGVNSWRLALPYLKEMDVEVINIAYDADAINNPYVKQYLFDCAKMLKSLGYSANVVLWNEDDGKGLDDLFLQNKLPVIKRLF</sequence>
<evidence type="ECO:0000313" key="3">
    <source>
        <dbReference type="Proteomes" id="UP001589833"/>
    </source>
</evidence>
<evidence type="ECO:0000259" key="1">
    <source>
        <dbReference type="Pfam" id="PF12965"/>
    </source>
</evidence>
<proteinExistence type="predicted"/>
<dbReference type="RefSeq" id="WP_273847632.1">
    <property type="nucleotide sequence ID" value="NZ_JAQQWT010000029.1"/>
</dbReference>
<dbReference type="InterPro" id="IPR024385">
    <property type="entry name" value="DUF3854"/>
</dbReference>